<dbReference type="OrthoDB" id="6384861at2"/>
<dbReference type="RefSeq" id="WP_014857085.1">
    <property type="nucleotide sequence ID" value="NC_018178.1"/>
</dbReference>
<sequence>MQDLISENIIIHKNNSALSVSPRYGGRIVSFSYKDVELIRNNSDNLLSVGSTFWTSPQSVWNWPPPATIDSSPYTFKRGDNSIRLTSGIDKLTNFIVTKEIAPHDYGDSFVIKYKIINCNALPVFTAPWEITRVNKGGEFFFPSEDEKLISKTFELSNTEKQGEIFRYKSSVGELLNKPQLTTSQTSYGWTAYLRNDLIFIKLFERINKGEAAPGEGAVLFYASHDDDFLELENQGKFKKILPDEEYEYKVIWTVVETDPTASFEEIISVVKNHVSKF</sequence>
<dbReference type="HOGENOM" id="CLU_075265_0_0_10"/>
<dbReference type="eggNOG" id="ENOG50302TD">
    <property type="taxonomic scope" value="Bacteria"/>
</dbReference>
<name>I6Z931_MELRP</name>
<gene>
    <name evidence="1" type="ordered locus">MROS_2425</name>
</gene>
<evidence type="ECO:0008006" key="3">
    <source>
        <dbReference type="Google" id="ProtNLM"/>
    </source>
</evidence>
<dbReference type="Proteomes" id="UP000009011">
    <property type="component" value="Chromosome"/>
</dbReference>
<proteinExistence type="predicted"/>
<evidence type="ECO:0000313" key="1">
    <source>
        <dbReference type="EMBL" id="AFN75655.1"/>
    </source>
</evidence>
<dbReference type="KEGG" id="mro:MROS_2425"/>
<organism evidence="1 2">
    <name type="scientific">Melioribacter roseus (strain DSM 23840 / JCM 17771 / VKM B-2668 / P3M-2)</name>
    <dbReference type="NCBI Taxonomy" id="1191523"/>
    <lineage>
        <taxon>Bacteria</taxon>
        <taxon>Pseudomonadati</taxon>
        <taxon>Ignavibacteriota</taxon>
        <taxon>Ignavibacteria</taxon>
        <taxon>Ignavibacteriales</taxon>
        <taxon>Melioribacteraceae</taxon>
        <taxon>Melioribacter</taxon>
    </lineage>
</organism>
<protein>
    <recommendedName>
        <fullName evidence="3">DUF4380 domain-containing protein</fullName>
    </recommendedName>
</protein>
<reference evidence="1 2" key="1">
    <citation type="journal article" date="2013" name="PLoS ONE">
        <title>Genomic analysis of Melioribacter roseus, facultatively anaerobic organotrophic bacterium representing a novel deep lineage within Bacteriodetes/Chlorobi group.</title>
        <authorList>
            <person name="Kadnikov V.V."/>
            <person name="Mardanov A.V."/>
            <person name="Podosokorskaya O.A."/>
            <person name="Gavrilov S.N."/>
            <person name="Kublanov I.V."/>
            <person name="Beletsky A.V."/>
            <person name="Bonch-Osmolovskaya E.A."/>
            <person name="Ravin N.V."/>
        </authorList>
    </citation>
    <scope>NUCLEOTIDE SEQUENCE [LARGE SCALE GENOMIC DNA]</scope>
    <source>
        <strain evidence="2">JCM 17771 / P3M-2</strain>
    </source>
</reference>
<dbReference type="AlphaFoldDB" id="I6Z931"/>
<dbReference type="PATRIC" id="fig|1191523.3.peg.2557"/>
<evidence type="ECO:0000313" key="2">
    <source>
        <dbReference type="Proteomes" id="UP000009011"/>
    </source>
</evidence>
<dbReference type="EMBL" id="CP003557">
    <property type="protein sequence ID" value="AFN75655.1"/>
    <property type="molecule type" value="Genomic_DNA"/>
</dbReference>
<dbReference type="STRING" id="1191523.MROS_2425"/>
<keyword evidence="2" id="KW-1185">Reference proteome</keyword>
<accession>I6Z931</accession>